<dbReference type="UniPathway" id="UPA00640">
    <property type="reaction ID" value="UER00698"/>
</dbReference>
<comment type="similarity">
    <text evidence="11">Belongs to the MtrA family.</text>
</comment>
<dbReference type="GO" id="GO:0005886">
    <property type="term" value="C:plasma membrane"/>
    <property type="evidence" value="ECO:0007669"/>
    <property type="project" value="UniProtKB-SubCell"/>
</dbReference>
<comment type="cofactor">
    <cofactor evidence="11">
        <name>5-hydroxybenzimidazolylcob(I)amide</name>
        <dbReference type="ChEBI" id="CHEBI:60494"/>
    </cofactor>
    <text evidence="11">Binds 1 5-hydroxybenzimidazolylcobamide group.</text>
</comment>
<dbReference type="GO" id="GO:0030269">
    <property type="term" value="F:tetrahydromethanopterin S-methyltransferase activity"/>
    <property type="evidence" value="ECO:0007669"/>
    <property type="project" value="UniProtKB-UniRule"/>
</dbReference>
<evidence type="ECO:0000256" key="12">
    <source>
        <dbReference type="NCBIfam" id="TIGR01111"/>
    </source>
</evidence>
<accession>A0A1H7G0S3</accession>
<comment type="subcellular location">
    <subcellularLocation>
        <location evidence="11">Cell membrane</location>
        <topology evidence="11">Single-pass membrane protein</topology>
    </subcellularLocation>
</comment>
<dbReference type="EC" id="7.2.1.4" evidence="11 12"/>
<evidence type="ECO:0000256" key="8">
    <source>
        <dbReference type="ARBA" id="ARBA00022994"/>
    </source>
</evidence>
<keyword evidence="1 11" id="KW-1003">Cell membrane</keyword>
<evidence type="ECO:0000256" key="1">
    <source>
        <dbReference type="ARBA" id="ARBA00022475"/>
    </source>
</evidence>
<evidence type="ECO:0000256" key="9">
    <source>
        <dbReference type="ARBA" id="ARBA00023136"/>
    </source>
</evidence>
<dbReference type="GO" id="GO:0050897">
    <property type="term" value="F:cobalt ion binding"/>
    <property type="evidence" value="ECO:0007669"/>
    <property type="project" value="InterPro"/>
</dbReference>
<keyword evidence="8 11" id="KW-0484">Methanogenesis</keyword>
<dbReference type="GO" id="GO:0019386">
    <property type="term" value="P:methanogenesis, from carbon dioxide"/>
    <property type="evidence" value="ECO:0007669"/>
    <property type="project" value="UniProtKB-UniRule"/>
</dbReference>
<keyword evidence="4 11" id="KW-0808">Transferase</keyword>
<evidence type="ECO:0000256" key="10">
    <source>
        <dbReference type="ARBA" id="ARBA00023285"/>
    </source>
</evidence>
<protein>
    <recommendedName>
        <fullName evidence="11 12">Tetrahydromethanopterin S-methyltransferase subunit A</fullName>
        <ecNumber evidence="11 12">7.2.1.4</ecNumber>
    </recommendedName>
    <alternativeName>
        <fullName evidence="11">N5-methyltetrahydromethanopterin--coenzyme M methyltransferase subunit A</fullName>
    </alternativeName>
</protein>
<dbReference type="AlphaFoldDB" id="A0A1H7G0S3"/>
<comment type="catalytic activity">
    <reaction evidence="11">
        <text>5-methyl-5,6,7,8-tetrahydromethanopterin + coenzyme M + 2 Na(+)(in) = 5,6,7,8-tetrahydromethanopterin + methyl-coenzyme M + 2 Na(+)(out)</text>
        <dbReference type="Rhea" id="RHEA:53492"/>
        <dbReference type="ChEBI" id="CHEBI:29101"/>
        <dbReference type="ChEBI" id="CHEBI:58103"/>
        <dbReference type="ChEBI" id="CHEBI:58116"/>
        <dbReference type="ChEBI" id="CHEBI:58286"/>
        <dbReference type="ChEBI" id="CHEBI:58319"/>
        <dbReference type="EC" id="7.2.1.4"/>
    </reaction>
</comment>
<comment type="pathway">
    <text evidence="11">One-carbon metabolism; methanogenesis from CO(2); methyl-coenzyme M from 5,10-methylene-5,6,7,8-tetrahydromethanopterin: step 2/2.</text>
</comment>
<name>A0A1H7G0S3_9EURY</name>
<keyword evidence="10 11" id="KW-0170">Cobalt</keyword>
<dbReference type="EMBL" id="FOAK01000001">
    <property type="protein sequence ID" value="SEK31769.1"/>
    <property type="molecule type" value="Genomic_DNA"/>
</dbReference>
<evidence type="ECO:0000256" key="6">
    <source>
        <dbReference type="ARBA" id="ARBA00022967"/>
    </source>
</evidence>
<keyword evidence="6 11" id="KW-1278">Translocase</keyword>
<dbReference type="STRING" id="190974.SAMN05216439_0805"/>
<evidence type="ECO:0000256" key="3">
    <source>
        <dbReference type="ARBA" id="ARBA00022603"/>
    </source>
</evidence>
<evidence type="ECO:0000313" key="13">
    <source>
        <dbReference type="EMBL" id="SEK31769.1"/>
    </source>
</evidence>
<dbReference type="OrthoDB" id="130682at2157"/>
<reference evidence="13 14" key="1">
    <citation type="submission" date="2016-10" db="EMBL/GenBank/DDBJ databases">
        <authorList>
            <person name="de Groot N.N."/>
        </authorList>
    </citation>
    <scope>NUCLEOTIDE SEQUENCE [LARGE SCALE GENOMIC DNA]</scope>
    <source>
        <strain evidence="13 14">DSM 11978</strain>
    </source>
</reference>
<keyword evidence="9 11" id="KW-0472">Membrane</keyword>
<dbReference type="PIRSF" id="PIRSF500207">
    <property type="entry name" value="MtrA"/>
    <property type="match status" value="1"/>
</dbReference>
<keyword evidence="7 11" id="KW-1133">Transmembrane helix</keyword>
<keyword evidence="3 11" id="KW-0489">Methyltransferase</keyword>
<sequence>MADKKAPADGWPVISGDYIVGDPESPVAVTTLASHIEAELSGAAIAGPCKTENLGIEKVVANIISNPNIRFLILAGAEVQGHITGQSFKALHENGADPDKKKIVGATGAIPFVENVPLEGVERFQQQLEIVDLIDTEDIGAIQSKINECVEKDPGAFEEEAMVISVEGDDADEEEGEAIRVVSAETGLIEARIRDINTKIDMVGAVQRNMAGNYAGKVQGIMIGLAFTLIIGVLFLLF</sequence>
<evidence type="ECO:0000256" key="11">
    <source>
        <dbReference type="HAMAP-Rule" id="MF_01093"/>
    </source>
</evidence>
<dbReference type="HAMAP" id="MF_01093">
    <property type="entry name" value="MtrA"/>
    <property type="match status" value="1"/>
</dbReference>
<dbReference type="InterPro" id="IPR005778">
    <property type="entry name" value="MtrA"/>
</dbReference>
<feature type="transmembrane region" description="Helical" evidence="11">
    <location>
        <begin position="218"/>
        <end position="237"/>
    </location>
</feature>
<organism evidence="13 14">
    <name type="scientific">Methanobrevibacter gottschalkii</name>
    <dbReference type="NCBI Taxonomy" id="190974"/>
    <lineage>
        <taxon>Archaea</taxon>
        <taxon>Methanobacteriati</taxon>
        <taxon>Methanobacteriota</taxon>
        <taxon>Methanomada group</taxon>
        <taxon>Methanobacteria</taxon>
        <taxon>Methanobacteriales</taxon>
        <taxon>Methanobacteriaceae</taxon>
        <taxon>Methanobrevibacter</taxon>
    </lineage>
</organism>
<dbReference type="GO" id="GO:0006730">
    <property type="term" value="P:one-carbon metabolic process"/>
    <property type="evidence" value="ECO:0007669"/>
    <property type="project" value="UniProtKB-UniRule"/>
</dbReference>
<dbReference type="InterPro" id="IPR030688">
    <property type="entry name" value="MeTrfase_MtrA/MtxA"/>
</dbReference>
<evidence type="ECO:0000256" key="2">
    <source>
        <dbReference type="ARBA" id="ARBA00022563"/>
    </source>
</evidence>
<keyword evidence="2 11" id="KW-0554">One-carbon metabolism</keyword>
<feature type="binding site" evidence="11">
    <location>
        <position position="82"/>
    </location>
    <ligand>
        <name>5-hydroxybenzimidazolylcob(I)amide</name>
        <dbReference type="ChEBI" id="CHEBI:60494"/>
        <note>cofactor</note>
    </ligand>
</feature>
<proteinExistence type="inferred from homology"/>
<evidence type="ECO:0000313" key="14">
    <source>
        <dbReference type="Proteomes" id="UP000199506"/>
    </source>
</evidence>
<dbReference type="GO" id="GO:0032259">
    <property type="term" value="P:methylation"/>
    <property type="evidence" value="ECO:0007669"/>
    <property type="project" value="UniProtKB-KW"/>
</dbReference>
<keyword evidence="5 11" id="KW-0812">Transmembrane</keyword>
<dbReference type="PIRSF" id="PIRSF009452">
    <property type="entry name" value="MtrA_MtxA"/>
    <property type="match status" value="1"/>
</dbReference>
<dbReference type="Proteomes" id="UP000199506">
    <property type="component" value="Unassembled WGS sequence"/>
</dbReference>
<dbReference type="NCBIfam" id="TIGR01111">
    <property type="entry name" value="mtrA"/>
    <property type="match status" value="1"/>
</dbReference>
<comment type="function">
    <text evidence="11">Part of a complex that catalyzes the formation of methyl-coenzyme M and tetrahydromethanopterin from coenzyme M and methyl-tetrahydromethanopterin. This is an energy-conserving, sodium-ion translocating step.</text>
</comment>
<evidence type="ECO:0000256" key="4">
    <source>
        <dbReference type="ARBA" id="ARBA00022679"/>
    </source>
</evidence>
<gene>
    <name evidence="11" type="primary">mtrA</name>
    <name evidence="13" type="ORF">SAMN05216439_0805</name>
</gene>
<evidence type="ECO:0000256" key="5">
    <source>
        <dbReference type="ARBA" id="ARBA00022692"/>
    </source>
</evidence>
<dbReference type="RefSeq" id="WP_069575656.1">
    <property type="nucleotide sequence ID" value="NZ_FOAK01000001.1"/>
</dbReference>
<dbReference type="Pfam" id="PF04208">
    <property type="entry name" value="MtrA"/>
    <property type="match status" value="1"/>
</dbReference>
<comment type="subunit">
    <text evidence="11">The complex is composed of 8 subunits; MtrA, MtrB, MtrC, MtrD, MtrE, MtrF, MtrG and MtrH.</text>
</comment>
<dbReference type="NCBIfam" id="NF002126">
    <property type="entry name" value="PRK00964.1-4"/>
    <property type="match status" value="1"/>
</dbReference>
<evidence type="ECO:0000256" key="7">
    <source>
        <dbReference type="ARBA" id="ARBA00022989"/>
    </source>
</evidence>